<gene>
    <name evidence="1" type="ORF">SAMN02745824_2961</name>
</gene>
<dbReference type="EMBL" id="FSQW01000002">
    <property type="protein sequence ID" value="SIO10415.1"/>
    <property type="molecule type" value="Genomic_DNA"/>
</dbReference>
<reference evidence="2" key="1">
    <citation type="submission" date="2016-11" db="EMBL/GenBank/DDBJ databases">
        <authorList>
            <person name="Varghese N."/>
            <person name="Submissions S."/>
        </authorList>
    </citation>
    <scope>NUCLEOTIDE SEQUENCE [LARGE SCALE GENOMIC DNA]</scope>
    <source>
        <strain evidence="2">DSM 22363</strain>
    </source>
</reference>
<accession>A0A1N6GST1</accession>
<dbReference type="OrthoDB" id="7605544at2"/>
<sequence>MTTCNCIVQAGQISGETQAGLRSRLDAFSQASFGSPAEIGWVEIAPGSGYTATQPSTSSIVSLTADKPLEQSERIPMLRDLCDLWSAETGCSLDEIVGVINDPA</sequence>
<dbReference type="RefSeq" id="WP_074205901.1">
    <property type="nucleotide sequence ID" value="NZ_FSQW01000002.1"/>
</dbReference>
<dbReference type="STRING" id="1123272.SAMN02745824_2961"/>
<organism evidence="1 2">
    <name type="scientific">Parasphingorhabdus marina DSM 22363</name>
    <dbReference type="NCBI Taxonomy" id="1123272"/>
    <lineage>
        <taxon>Bacteria</taxon>
        <taxon>Pseudomonadati</taxon>
        <taxon>Pseudomonadota</taxon>
        <taxon>Alphaproteobacteria</taxon>
        <taxon>Sphingomonadales</taxon>
        <taxon>Sphingomonadaceae</taxon>
        <taxon>Parasphingorhabdus</taxon>
    </lineage>
</organism>
<dbReference type="AlphaFoldDB" id="A0A1N6GST1"/>
<dbReference type="Proteomes" id="UP000185192">
    <property type="component" value="Unassembled WGS sequence"/>
</dbReference>
<evidence type="ECO:0000313" key="2">
    <source>
        <dbReference type="Proteomes" id="UP000185192"/>
    </source>
</evidence>
<keyword evidence="2" id="KW-1185">Reference proteome</keyword>
<protein>
    <submittedName>
        <fullName evidence="1">Uncharacterized protein</fullName>
    </submittedName>
</protein>
<name>A0A1N6GST1_9SPHN</name>
<proteinExistence type="predicted"/>
<evidence type="ECO:0000313" key="1">
    <source>
        <dbReference type="EMBL" id="SIO10415.1"/>
    </source>
</evidence>